<keyword evidence="3" id="KW-1185">Reference proteome</keyword>
<name>A0A212C5F8_CEREH</name>
<feature type="region of interest" description="Disordered" evidence="1">
    <location>
        <begin position="46"/>
        <end position="67"/>
    </location>
</feature>
<accession>A0A212C5F8</accession>
<comment type="caution">
    <text evidence="2">The sequence shown here is derived from an EMBL/GenBank/DDBJ whole genome shotgun (WGS) entry which is preliminary data.</text>
</comment>
<reference evidence="2 3" key="1">
    <citation type="journal article" date="2018" name="Mol. Genet. Genomics">
        <title>The red deer Cervus elaphus genome CerEla1.0: sequencing, annotating, genes, and chromosomes.</title>
        <authorList>
            <person name="Bana N.A."/>
            <person name="Nyiri A."/>
            <person name="Nagy J."/>
            <person name="Frank K."/>
            <person name="Nagy T."/>
            <person name="Steger V."/>
            <person name="Schiller M."/>
            <person name="Lakatos P."/>
            <person name="Sugar L."/>
            <person name="Horn P."/>
            <person name="Barta E."/>
            <person name="Orosz L."/>
        </authorList>
    </citation>
    <scope>NUCLEOTIDE SEQUENCE [LARGE SCALE GENOMIC DNA]</scope>
    <source>
        <strain evidence="2">Hungarian</strain>
    </source>
</reference>
<evidence type="ECO:0000313" key="2">
    <source>
        <dbReference type="EMBL" id="OWK01213.1"/>
    </source>
</evidence>
<evidence type="ECO:0000256" key="1">
    <source>
        <dbReference type="SAM" id="MobiDB-lite"/>
    </source>
</evidence>
<dbReference type="Proteomes" id="UP000242450">
    <property type="component" value="Chromosome 29"/>
</dbReference>
<organism evidence="2 3">
    <name type="scientific">Cervus elaphus hippelaphus</name>
    <name type="common">European red deer</name>
    <dbReference type="NCBI Taxonomy" id="46360"/>
    <lineage>
        <taxon>Eukaryota</taxon>
        <taxon>Metazoa</taxon>
        <taxon>Chordata</taxon>
        <taxon>Craniata</taxon>
        <taxon>Vertebrata</taxon>
        <taxon>Euteleostomi</taxon>
        <taxon>Mammalia</taxon>
        <taxon>Eutheria</taxon>
        <taxon>Laurasiatheria</taxon>
        <taxon>Artiodactyla</taxon>
        <taxon>Ruminantia</taxon>
        <taxon>Pecora</taxon>
        <taxon>Cervidae</taxon>
        <taxon>Cervinae</taxon>
        <taxon>Cervus</taxon>
    </lineage>
</organism>
<gene>
    <name evidence="2" type="ORF">Celaphus_00018153</name>
</gene>
<proteinExistence type="predicted"/>
<feature type="region of interest" description="Disordered" evidence="1">
    <location>
        <begin position="1"/>
        <end position="32"/>
    </location>
</feature>
<protein>
    <submittedName>
        <fullName evidence="2">Uncharacterized protein</fullName>
    </submittedName>
</protein>
<sequence>MNAEPPEEKAASEAEAGAMPEKRAGSRAAGGNSAVAAAFGEQDFRGSCRAQGPAEEFIQANPFNSFT</sequence>
<dbReference type="AlphaFoldDB" id="A0A212C5F8"/>
<evidence type="ECO:0000313" key="3">
    <source>
        <dbReference type="Proteomes" id="UP000242450"/>
    </source>
</evidence>
<dbReference type="EMBL" id="MKHE01000029">
    <property type="protein sequence ID" value="OWK01213.1"/>
    <property type="molecule type" value="Genomic_DNA"/>
</dbReference>
<feature type="compositionally biased region" description="Basic and acidic residues" evidence="1">
    <location>
        <begin position="1"/>
        <end position="12"/>
    </location>
</feature>